<dbReference type="AlphaFoldDB" id="A0A6G9AN07"/>
<dbReference type="InterPro" id="IPR006664">
    <property type="entry name" value="OMP_bac"/>
</dbReference>
<comment type="subcellular location">
    <subcellularLocation>
        <location evidence="1">Cell outer membrane</location>
    </subcellularLocation>
</comment>
<evidence type="ECO:0000256" key="2">
    <source>
        <dbReference type="ARBA" id="ARBA00023136"/>
    </source>
</evidence>
<accession>A0A6G9AN07</accession>
<dbReference type="GO" id="GO:0009279">
    <property type="term" value="C:cell outer membrane"/>
    <property type="evidence" value="ECO:0007669"/>
    <property type="project" value="UniProtKB-SubCell"/>
</dbReference>
<evidence type="ECO:0000313" key="9">
    <source>
        <dbReference type="Proteomes" id="UP000501802"/>
    </source>
</evidence>
<feature type="region of interest" description="Disordered" evidence="5">
    <location>
        <begin position="43"/>
        <end position="67"/>
    </location>
</feature>
<dbReference type="InterPro" id="IPR006665">
    <property type="entry name" value="OmpA-like"/>
</dbReference>
<dbReference type="InterPro" id="IPR036737">
    <property type="entry name" value="OmpA-like_sf"/>
</dbReference>
<dbReference type="Gene3D" id="3.30.1330.60">
    <property type="entry name" value="OmpA-like domain"/>
    <property type="match status" value="1"/>
</dbReference>
<sequence length="410" mass="46234">MKTIFICLITFSLSATVNAQIINPKRLFEKKANQAIEKKVDETLNNKSKKEETSKDKELPKEAEKVNPSQAALPSLQTYSRFDFIPGEKVIFFDDFTQDNIGDFPALWNTNGSAEIVTTNLFPGRWMKFASRNAIWTDGLLKLPDNYTLEFDVIPIKSEEGRMAGYNFRLLQSINAKSYDHGSVPGKAGFLFSCEYYGRTGYRTYINDAEGADLGLSGYKDGQQFYQVENYKYHISIWVQKARLRLYQDANKLFDLPKAFPLTDVRFDRIRFENGAAMVSNIRIAVGTPDMRNKLITEGKLVSYGIYFDVNKDVVKPESYGTLKEIASVLNENPTFKIKIVGHTDGDGADAANLDLSKRRAAAVKTEIVRIFSIDSVRIETDGQGESQPVAPNDSPSNKALNRRVEFVKL</sequence>
<evidence type="ECO:0000259" key="7">
    <source>
        <dbReference type="PROSITE" id="PS51123"/>
    </source>
</evidence>
<name>A0A6G9AN07_9BACT</name>
<dbReference type="PANTHER" id="PTHR30329">
    <property type="entry name" value="STATOR ELEMENT OF FLAGELLAR MOTOR COMPLEX"/>
    <property type="match status" value="1"/>
</dbReference>
<organism evidence="8 9">
    <name type="scientific">Spirosoma aureum</name>
    <dbReference type="NCBI Taxonomy" id="2692134"/>
    <lineage>
        <taxon>Bacteria</taxon>
        <taxon>Pseudomonadati</taxon>
        <taxon>Bacteroidota</taxon>
        <taxon>Cytophagia</taxon>
        <taxon>Cytophagales</taxon>
        <taxon>Cytophagaceae</taxon>
        <taxon>Spirosoma</taxon>
    </lineage>
</organism>
<dbReference type="SUPFAM" id="SSF103088">
    <property type="entry name" value="OmpA-like"/>
    <property type="match status" value="1"/>
</dbReference>
<dbReference type="CDD" id="cd07185">
    <property type="entry name" value="OmpA_C-like"/>
    <property type="match status" value="1"/>
</dbReference>
<dbReference type="RefSeq" id="WP_167209072.1">
    <property type="nucleotide sequence ID" value="NZ_CP050063.1"/>
</dbReference>
<dbReference type="PRINTS" id="PR01021">
    <property type="entry name" value="OMPADOMAIN"/>
</dbReference>
<feature type="signal peptide" evidence="6">
    <location>
        <begin position="1"/>
        <end position="19"/>
    </location>
</feature>
<evidence type="ECO:0000313" key="8">
    <source>
        <dbReference type="EMBL" id="QIP13726.1"/>
    </source>
</evidence>
<dbReference type="EMBL" id="CP050063">
    <property type="protein sequence ID" value="QIP13726.1"/>
    <property type="molecule type" value="Genomic_DNA"/>
</dbReference>
<dbReference type="Proteomes" id="UP000501802">
    <property type="component" value="Chromosome"/>
</dbReference>
<gene>
    <name evidence="8" type="ORF">G8759_14420</name>
</gene>
<proteinExistence type="predicted"/>
<keyword evidence="2 4" id="KW-0472">Membrane</keyword>
<protein>
    <submittedName>
        <fullName evidence="8">OmpA family protein</fullName>
    </submittedName>
</protein>
<dbReference type="PANTHER" id="PTHR30329:SF21">
    <property type="entry name" value="LIPOPROTEIN YIAD-RELATED"/>
    <property type="match status" value="1"/>
</dbReference>
<feature type="domain" description="OmpA-like" evidence="7">
    <location>
        <begin position="295"/>
        <end position="410"/>
    </location>
</feature>
<evidence type="ECO:0000256" key="1">
    <source>
        <dbReference type="ARBA" id="ARBA00004442"/>
    </source>
</evidence>
<reference evidence="8 9" key="1">
    <citation type="submission" date="2020-03" db="EMBL/GenBank/DDBJ databases">
        <authorList>
            <person name="Kim M.K."/>
        </authorList>
    </citation>
    <scope>NUCLEOTIDE SEQUENCE [LARGE SCALE GENOMIC DNA]</scope>
    <source>
        <strain evidence="8 9">BT328</strain>
    </source>
</reference>
<keyword evidence="9" id="KW-1185">Reference proteome</keyword>
<evidence type="ECO:0000256" key="3">
    <source>
        <dbReference type="ARBA" id="ARBA00023237"/>
    </source>
</evidence>
<evidence type="ECO:0000256" key="5">
    <source>
        <dbReference type="SAM" id="MobiDB-lite"/>
    </source>
</evidence>
<keyword evidence="6" id="KW-0732">Signal</keyword>
<dbReference type="Pfam" id="PF00691">
    <property type="entry name" value="OmpA"/>
    <property type="match status" value="1"/>
</dbReference>
<evidence type="ECO:0000256" key="6">
    <source>
        <dbReference type="SAM" id="SignalP"/>
    </source>
</evidence>
<evidence type="ECO:0000256" key="4">
    <source>
        <dbReference type="PROSITE-ProRule" id="PRU00473"/>
    </source>
</evidence>
<keyword evidence="3" id="KW-0998">Cell outer membrane</keyword>
<dbReference type="KEGG" id="spib:G8759_14420"/>
<feature type="compositionally biased region" description="Basic and acidic residues" evidence="5">
    <location>
        <begin position="43"/>
        <end position="65"/>
    </location>
</feature>
<dbReference type="InterPro" id="IPR050330">
    <property type="entry name" value="Bact_OuterMem_StrucFunc"/>
</dbReference>
<dbReference type="PROSITE" id="PS51123">
    <property type="entry name" value="OMPA_2"/>
    <property type="match status" value="1"/>
</dbReference>
<feature type="chain" id="PRO_5026002101" evidence="6">
    <location>
        <begin position="20"/>
        <end position="410"/>
    </location>
</feature>